<name>A0A068U385_COFCA</name>
<protein>
    <recommendedName>
        <fullName evidence="10">Voltage-dependent anion-selective channel protein</fullName>
    </recommendedName>
</protein>
<dbReference type="InterPro" id="IPR023614">
    <property type="entry name" value="Porin_dom_sf"/>
</dbReference>
<dbReference type="InterPro" id="IPR001925">
    <property type="entry name" value="Porin_Euk"/>
</dbReference>
<keyword evidence="5 11" id="KW-0812">Transmembrane</keyword>
<comment type="subcellular location">
    <subcellularLocation>
        <location evidence="1">Membrane</location>
    </subcellularLocation>
</comment>
<evidence type="ECO:0000256" key="8">
    <source>
        <dbReference type="ARBA" id="ARBA00023136"/>
    </source>
</evidence>
<dbReference type="GO" id="GO:0008308">
    <property type="term" value="F:voltage-gated monoatomic anion channel activity"/>
    <property type="evidence" value="ECO:0007669"/>
    <property type="project" value="InterPro"/>
</dbReference>
<comment type="similarity">
    <text evidence="2">Belongs to the eukaryotic mitochondrial porin (TC 1.B.8.1) family.</text>
</comment>
<dbReference type="Gene3D" id="2.40.160.10">
    <property type="entry name" value="Porin"/>
    <property type="match status" value="1"/>
</dbReference>
<evidence type="ECO:0000256" key="4">
    <source>
        <dbReference type="ARBA" id="ARBA00022452"/>
    </source>
</evidence>
<keyword evidence="6" id="KW-0406">Ion transport</keyword>
<evidence type="ECO:0000313" key="13">
    <source>
        <dbReference type="Proteomes" id="UP000295252"/>
    </source>
</evidence>
<dbReference type="PhylomeDB" id="A0A068U385"/>
<accession>A0A068U385</accession>
<dbReference type="GO" id="GO:0005741">
    <property type="term" value="C:mitochondrial outer membrane"/>
    <property type="evidence" value="ECO:0007669"/>
    <property type="project" value="InterPro"/>
</dbReference>
<keyword evidence="3" id="KW-0813">Transport</keyword>
<dbReference type="Proteomes" id="UP000295252">
    <property type="component" value="Chromosome VIII"/>
</dbReference>
<dbReference type="Gramene" id="CDP02971">
    <property type="protein sequence ID" value="CDP02971"/>
    <property type="gene ID" value="GSCOC_T00041415001"/>
</dbReference>
<evidence type="ECO:0000256" key="5">
    <source>
        <dbReference type="ARBA" id="ARBA00022692"/>
    </source>
</evidence>
<dbReference type="Pfam" id="PF01459">
    <property type="entry name" value="Porin_3"/>
    <property type="match status" value="1"/>
</dbReference>
<keyword evidence="7" id="KW-0626">Porin</keyword>
<organism evidence="12 13">
    <name type="scientific">Coffea canephora</name>
    <name type="common">Robusta coffee</name>
    <dbReference type="NCBI Taxonomy" id="49390"/>
    <lineage>
        <taxon>Eukaryota</taxon>
        <taxon>Viridiplantae</taxon>
        <taxon>Streptophyta</taxon>
        <taxon>Embryophyta</taxon>
        <taxon>Tracheophyta</taxon>
        <taxon>Spermatophyta</taxon>
        <taxon>Magnoliopsida</taxon>
        <taxon>eudicotyledons</taxon>
        <taxon>Gunneridae</taxon>
        <taxon>Pentapetalae</taxon>
        <taxon>asterids</taxon>
        <taxon>lamiids</taxon>
        <taxon>Gentianales</taxon>
        <taxon>Rubiaceae</taxon>
        <taxon>Ixoroideae</taxon>
        <taxon>Gardenieae complex</taxon>
        <taxon>Bertiereae - Coffeeae clade</taxon>
        <taxon>Coffeeae</taxon>
        <taxon>Coffea</taxon>
    </lineage>
</organism>
<keyword evidence="13" id="KW-1185">Reference proteome</keyword>
<evidence type="ECO:0000256" key="1">
    <source>
        <dbReference type="ARBA" id="ARBA00004370"/>
    </source>
</evidence>
<evidence type="ECO:0000313" key="12">
    <source>
        <dbReference type="EMBL" id="CDP02971.1"/>
    </source>
</evidence>
<evidence type="ECO:0000256" key="3">
    <source>
        <dbReference type="ARBA" id="ARBA00022448"/>
    </source>
</evidence>
<keyword evidence="11" id="KW-1133">Transmembrane helix</keyword>
<evidence type="ECO:0000256" key="2">
    <source>
        <dbReference type="ARBA" id="ARBA00009624"/>
    </source>
</evidence>
<reference evidence="13" key="1">
    <citation type="journal article" date="2014" name="Science">
        <title>The coffee genome provides insight into the convergent evolution of caffeine biosynthesis.</title>
        <authorList>
            <person name="Denoeud F."/>
            <person name="Carretero-Paulet L."/>
            <person name="Dereeper A."/>
            <person name="Droc G."/>
            <person name="Guyot R."/>
            <person name="Pietrella M."/>
            <person name="Zheng C."/>
            <person name="Alberti A."/>
            <person name="Anthony F."/>
            <person name="Aprea G."/>
            <person name="Aury J.M."/>
            <person name="Bento P."/>
            <person name="Bernard M."/>
            <person name="Bocs S."/>
            <person name="Campa C."/>
            <person name="Cenci A."/>
            <person name="Combes M.C."/>
            <person name="Crouzillat D."/>
            <person name="Da Silva C."/>
            <person name="Daddiego L."/>
            <person name="De Bellis F."/>
            <person name="Dussert S."/>
            <person name="Garsmeur O."/>
            <person name="Gayraud T."/>
            <person name="Guignon V."/>
            <person name="Jahn K."/>
            <person name="Jamilloux V."/>
            <person name="Joet T."/>
            <person name="Labadie K."/>
            <person name="Lan T."/>
            <person name="Leclercq J."/>
            <person name="Lepelley M."/>
            <person name="Leroy T."/>
            <person name="Li L.T."/>
            <person name="Librado P."/>
            <person name="Lopez L."/>
            <person name="Munoz A."/>
            <person name="Noel B."/>
            <person name="Pallavicini A."/>
            <person name="Perrotta G."/>
            <person name="Poncet V."/>
            <person name="Pot D."/>
            <person name="Priyono X."/>
            <person name="Rigoreau M."/>
            <person name="Rouard M."/>
            <person name="Rozas J."/>
            <person name="Tranchant-Dubreuil C."/>
            <person name="VanBuren R."/>
            <person name="Zhang Q."/>
            <person name="Andrade A.C."/>
            <person name="Argout X."/>
            <person name="Bertrand B."/>
            <person name="de Kochko A."/>
            <person name="Graziosi G."/>
            <person name="Henry R.J."/>
            <person name="Jayarama X."/>
            <person name="Ming R."/>
            <person name="Nagai C."/>
            <person name="Rounsley S."/>
            <person name="Sankoff D."/>
            <person name="Giuliano G."/>
            <person name="Albert V.A."/>
            <person name="Wincker P."/>
            <person name="Lashermes P."/>
        </authorList>
    </citation>
    <scope>NUCLEOTIDE SEQUENCE [LARGE SCALE GENOMIC DNA]</scope>
    <source>
        <strain evidence="13">cv. DH200-94</strain>
    </source>
</reference>
<dbReference type="PANTHER" id="PTHR11743:SF27">
    <property type="entry name" value="MITOCHONDRIAL OUTER MEMBRANE PROTEIN PORIN 4"/>
    <property type="match status" value="1"/>
</dbReference>
<proteinExistence type="inferred from homology"/>
<comment type="function">
    <text evidence="9">Forms a channel through the cell membrane that allows diffusion of small hydrophilic molecules. The channel adopts an open conformation at low or zero membrane potential and a closed conformation at potentials above 30-40 mV. The open state has a weak anion selectivity whereas the closed state is cation-selective.</text>
</comment>
<dbReference type="OMA" id="FKQPAFH"/>
<evidence type="ECO:0000256" key="11">
    <source>
        <dbReference type="SAM" id="Phobius"/>
    </source>
</evidence>
<keyword evidence="8 11" id="KW-0472">Membrane</keyword>
<evidence type="ECO:0000256" key="7">
    <source>
        <dbReference type="ARBA" id="ARBA00023114"/>
    </source>
</evidence>
<dbReference type="CDD" id="cd07306">
    <property type="entry name" value="Porin3_VDAC"/>
    <property type="match status" value="1"/>
</dbReference>
<keyword evidence="4" id="KW-1134">Transmembrane beta strand</keyword>
<dbReference type="InterPro" id="IPR027246">
    <property type="entry name" value="Porin_Euk/Tom40"/>
</dbReference>
<dbReference type="OrthoDB" id="7827681at2759"/>
<dbReference type="InParanoid" id="A0A068U385"/>
<dbReference type="STRING" id="49390.A0A068U385"/>
<evidence type="ECO:0000256" key="10">
    <source>
        <dbReference type="ARBA" id="ARBA00082427"/>
    </source>
</evidence>
<evidence type="ECO:0000256" key="9">
    <source>
        <dbReference type="ARBA" id="ARBA00054641"/>
    </source>
</evidence>
<dbReference type="FunFam" id="2.40.160.10:FF:000003">
    <property type="entry name" value="Outer mitochondrial membrane protein porin"/>
    <property type="match status" value="1"/>
</dbReference>
<feature type="transmembrane region" description="Helical" evidence="11">
    <location>
        <begin position="12"/>
        <end position="31"/>
    </location>
</feature>
<dbReference type="FunCoup" id="A0A068U385">
    <property type="interactions" value="2174"/>
</dbReference>
<dbReference type="EMBL" id="HG739093">
    <property type="protein sequence ID" value="CDP02971.1"/>
    <property type="molecule type" value="Genomic_DNA"/>
</dbReference>
<dbReference type="GO" id="GO:0046930">
    <property type="term" value="C:pore complex"/>
    <property type="evidence" value="ECO:0007669"/>
    <property type="project" value="UniProtKB-KW"/>
</dbReference>
<dbReference type="AlphaFoldDB" id="A0A068U385"/>
<dbReference type="PANTHER" id="PTHR11743">
    <property type="entry name" value="VOLTAGE-DEPENDENT ANION-SELECTIVE CHANNEL"/>
    <property type="match status" value="1"/>
</dbReference>
<dbReference type="GO" id="GO:0015288">
    <property type="term" value="F:porin activity"/>
    <property type="evidence" value="ECO:0007669"/>
    <property type="project" value="UniProtKB-KW"/>
</dbReference>
<sequence length="314" mass="34209">MNLHRIACQILVVAYTAIVLLSFSSFSSILFEPLRFEEMSSCPAPFSEIGRRARDVLAKDYNYDQKITISIPSATGMGLTATGVKRDQIFVGDISTQYKTGRTTVDVKVDTYSNVSTKVTLNEVLSSTKAAFSFNIPDHKSGKLEIHYLHPHAAINSSIGLNPSPFLEISGAIGLKELAVGGEIGFDTASSSFTKYNAGISFNKPDFSAALILTDKGETLKASYVHTINPLSGNEVAAEMIHRFSTYENSFSIGSVHKIDPLTTVKTRFFDNGKISMLCQREWRAKSLVTVSAEYDSKSINSTPKLGLAVALKP</sequence>
<evidence type="ECO:0000256" key="6">
    <source>
        <dbReference type="ARBA" id="ARBA00023065"/>
    </source>
</evidence>
<gene>
    <name evidence="12" type="ORF">GSCOC_T00041415001</name>
</gene>